<keyword evidence="5" id="KW-0378">Hydrolase</keyword>
<evidence type="ECO:0000256" key="5">
    <source>
        <dbReference type="ARBA" id="ARBA00022801"/>
    </source>
</evidence>
<dbReference type="GO" id="GO:0016787">
    <property type="term" value="F:hydrolase activity"/>
    <property type="evidence" value="ECO:0007669"/>
    <property type="project" value="UniProtKB-KW"/>
</dbReference>
<proteinExistence type="inferred from homology"/>
<dbReference type="STRING" id="416169.RHOFW104T7_10630"/>
<dbReference type="RefSeq" id="WP_063107689.1">
    <property type="nucleotide sequence ID" value="NZ_LVJS01000034.1"/>
</dbReference>
<evidence type="ECO:0008006" key="10">
    <source>
        <dbReference type="Google" id="ProtNLM"/>
    </source>
</evidence>
<evidence type="ECO:0000256" key="3">
    <source>
        <dbReference type="ARBA" id="ARBA00022722"/>
    </source>
</evidence>
<dbReference type="SUPFAM" id="SSF54786">
    <property type="entry name" value="YcfA/nrd intein domain"/>
    <property type="match status" value="1"/>
</dbReference>
<sequence length="64" mass="7325">MNSRDLIRELLKDGWILDRINGSHHIYKHPHKAGHLSIPHPKKELGTGLMRQIRKAAGLLKETP</sequence>
<name>A0A154QIF3_9GAMM</name>
<reference evidence="8 9" key="1">
    <citation type="journal article" date="2016" name="MBio">
        <title>Lateral Gene Transfer in a Heavy Metal-Contaminated-Groundwater Microbial Community.</title>
        <authorList>
            <person name="Hemme C.L."/>
            <person name="Green S.J."/>
            <person name="Rishishwar L."/>
            <person name="Prakash O."/>
            <person name="Pettenato A."/>
            <person name="Chakraborty R."/>
            <person name="Deutschbauer A.M."/>
            <person name="Van Nostrand J.D."/>
            <person name="Wu L."/>
            <person name="He Z."/>
            <person name="Jordan I.K."/>
            <person name="Hazen T.C."/>
            <person name="Arkin A.P."/>
            <person name="Kostka J.E."/>
            <person name="Zhou J."/>
        </authorList>
    </citation>
    <scope>NUCLEOTIDE SEQUENCE [LARGE SCALE GENOMIC DNA]</scope>
    <source>
        <strain evidence="8 9">FW104-T7</strain>
    </source>
</reference>
<evidence type="ECO:0000256" key="7">
    <source>
        <dbReference type="ARBA" id="ARBA00023016"/>
    </source>
</evidence>
<evidence type="ECO:0000256" key="6">
    <source>
        <dbReference type="ARBA" id="ARBA00022884"/>
    </source>
</evidence>
<evidence type="ECO:0000256" key="4">
    <source>
        <dbReference type="ARBA" id="ARBA00022759"/>
    </source>
</evidence>
<dbReference type="AlphaFoldDB" id="A0A154QIF3"/>
<dbReference type="EMBL" id="LVJS01000034">
    <property type="protein sequence ID" value="KZC24076.1"/>
    <property type="molecule type" value="Genomic_DNA"/>
</dbReference>
<dbReference type="Pfam" id="PF07927">
    <property type="entry name" value="HicA_toxin"/>
    <property type="match status" value="1"/>
</dbReference>
<keyword evidence="6" id="KW-0694">RNA-binding</keyword>
<evidence type="ECO:0000256" key="1">
    <source>
        <dbReference type="ARBA" id="ARBA00006620"/>
    </source>
</evidence>
<evidence type="ECO:0000313" key="9">
    <source>
        <dbReference type="Proteomes" id="UP000076131"/>
    </source>
</evidence>
<evidence type="ECO:0000313" key="8">
    <source>
        <dbReference type="EMBL" id="KZC24076.1"/>
    </source>
</evidence>
<keyword evidence="4" id="KW-0255">Endonuclease</keyword>
<keyword evidence="3" id="KW-0540">Nuclease</keyword>
<accession>A0A154QIF3</accession>
<comment type="similarity">
    <text evidence="1">Belongs to the HicA mRNA interferase family.</text>
</comment>
<comment type="caution">
    <text evidence="8">The sequence shown here is derived from an EMBL/GenBank/DDBJ whole genome shotgun (WGS) entry which is preliminary data.</text>
</comment>
<dbReference type="PANTHER" id="PTHR34873:SF3">
    <property type="entry name" value="ADDICTION MODULE TOXIN, HICA FAMILY"/>
    <property type="match status" value="1"/>
</dbReference>
<protein>
    <recommendedName>
        <fullName evidence="10">Addiction module toxin, HicA family</fullName>
    </recommendedName>
</protein>
<keyword evidence="9" id="KW-1185">Reference proteome</keyword>
<dbReference type="InterPro" id="IPR012933">
    <property type="entry name" value="HicA_mRNA_interferase"/>
</dbReference>
<dbReference type="PANTHER" id="PTHR34873">
    <property type="entry name" value="SSR1766 PROTEIN"/>
    <property type="match status" value="1"/>
</dbReference>
<gene>
    <name evidence="8" type="ORF">RHOFW104T7_10630</name>
</gene>
<organism evidence="8 9">
    <name type="scientific">Rhodanobacter thiooxydans</name>
    <dbReference type="NCBI Taxonomy" id="416169"/>
    <lineage>
        <taxon>Bacteria</taxon>
        <taxon>Pseudomonadati</taxon>
        <taxon>Pseudomonadota</taxon>
        <taxon>Gammaproteobacteria</taxon>
        <taxon>Lysobacterales</taxon>
        <taxon>Rhodanobacteraceae</taxon>
        <taxon>Rhodanobacter</taxon>
    </lineage>
</organism>
<dbReference type="GO" id="GO:0003729">
    <property type="term" value="F:mRNA binding"/>
    <property type="evidence" value="ECO:0007669"/>
    <property type="project" value="InterPro"/>
</dbReference>
<dbReference type="GO" id="GO:0004519">
    <property type="term" value="F:endonuclease activity"/>
    <property type="evidence" value="ECO:0007669"/>
    <property type="project" value="UniProtKB-KW"/>
</dbReference>
<dbReference type="Proteomes" id="UP000076131">
    <property type="component" value="Unassembled WGS sequence"/>
</dbReference>
<dbReference type="InterPro" id="IPR038570">
    <property type="entry name" value="HicA_sf"/>
</dbReference>
<evidence type="ECO:0000256" key="2">
    <source>
        <dbReference type="ARBA" id="ARBA00022649"/>
    </source>
</evidence>
<keyword evidence="2" id="KW-1277">Toxin-antitoxin system</keyword>
<dbReference type="Gene3D" id="3.30.920.30">
    <property type="entry name" value="Hypothetical protein"/>
    <property type="match status" value="1"/>
</dbReference>
<keyword evidence="7" id="KW-0346">Stress response</keyword>